<comment type="caution">
    <text evidence="3">The sequence shown here is derived from an EMBL/GenBank/DDBJ whole genome shotgun (WGS) entry which is preliminary data.</text>
</comment>
<sequence>MRPKPLIRLTMTLLQQRPPPQRDVDENAIAQKKKKKKKTMYYMCMYTYAYAKSGIVVQPSRYAKVTIYFSIHCNDSNSNCENSLLEWAQVETEDYLQENGKGSALWTSSYINFTNHCLVFLCPNNTAANDIAMSLKLTSYNDTISSGSNHQSARFVFVLIMCMCVLFVRSVVVASQNPDSTSNSKLITKNVLLTIIIVSCGTFVLLVAGAVVGYFWYFKANQQAVIDYNNQHKNIEVIPETKKVTNSGTKKSAKKKYTDEKRSKGDQEIEGKSPTTTDETSTTM</sequence>
<organism evidence="3 4">
    <name type="scientific">Reticulomyxa filosa</name>
    <dbReference type="NCBI Taxonomy" id="46433"/>
    <lineage>
        <taxon>Eukaryota</taxon>
        <taxon>Sar</taxon>
        <taxon>Rhizaria</taxon>
        <taxon>Retaria</taxon>
        <taxon>Foraminifera</taxon>
        <taxon>Monothalamids</taxon>
        <taxon>Reticulomyxidae</taxon>
        <taxon>Reticulomyxa</taxon>
    </lineage>
</organism>
<protein>
    <submittedName>
        <fullName evidence="3">Uncharacterized protein</fullName>
    </submittedName>
</protein>
<dbReference type="EMBL" id="ASPP01007854">
    <property type="protein sequence ID" value="ETO26466.1"/>
    <property type="molecule type" value="Genomic_DNA"/>
</dbReference>
<feature type="compositionally biased region" description="Basic and acidic residues" evidence="1">
    <location>
        <begin position="256"/>
        <end position="271"/>
    </location>
</feature>
<dbReference type="Proteomes" id="UP000023152">
    <property type="component" value="Unassembled WGS sequence"/>
</dbReference>
<keyword evidence="2" id="KW-1133">Transmembrane helix</keyword>
<feature type="compositionally biased region" description="Low complexity" evidence="1">
    <location>
        <begin position="275"/>
        <end position="284"/>
    </location>
</feature>
<keyword evidence="4" id="KW-1185">Reference proteome</keyword>
<feature type="region of interest" description="Disordered" evidence="1">
    <location>
        <begin position="239"/>
        <end position="284"/>
    </location>
</feature>
<evidence type="ECO:0000313" key="3">
    <source>
        <dbReference type="EMBL" id="ETO26466.1"/>
    </source>
</evidence>
<reference evidence="3 4" key="1">
    <citation type="journal article" date="2013" name="Curr. Biol.">
        <title>The Genome of the Foraminiferan Reticulomyxa filosa.</title>
        <authorList>
            <person name="Glockner G."/>
            <person name="Hulsmann N."/>
            <person name="Schleicher M."/>
            <person name="Noegel A.A."/>
            <person name="Eichinger L."/>
            <person name="Gallinger C."/>
            <person name="Pawlowski J."/>
            <person name="Sierra R."/>
            <person name="Euteneuer U."/>
            <person name="Pillet L."/>
            <person name="Moustafa A."/>
            <person name="Platzer M."/>
            <person name="Groth M."/>
            <person name="Szafranski K."/>
            <person name="Schliwa M."/>
        </authorList>
    </citation>
    <scope>NUCLEOTIDE SEQUENCE [LARGE SCALE GENOMIC DNA]</scope>
</reference>
<feature type="transmembrane region" description="Helical" evidence="2">
    <location>
        <begin position="192"/>
        <end position="217"/>
    </location>
</feature>
<evidence type="ECO:0000256" key="1">
    <source>
        <dbReference type="SAM" id="MobiDB-lite"/>
    </source>
</evidence>
<evidence type="ECO:0000313" key="4">
    <source>
        <dbReference type="Proteomes" id="UP000023152"/>
    </source>
</evidence>
<gene>
    <name evidence="3" type="ORF">RFI_10667</name>
</gene>
<keyword evidence="2" id="KW-0812">Transmembrane</keyword>
<feature type="transmembrane region" description="Helical" evidence="2">
    <location>
        <begin position="155"/>
        <end position="172"/>
    </location>
</feature>
<evidence type="ECO:0000256" key="2">
    <source>
        <dbReference type="SAM" id="Phobius"/>
    </source>
</evidence>
<name>X6NKG2_RETFI</name>
<accession>X6NKG2</accession>
<keyword evidence="2" id="KW-0472">Membrane</keyword>
<proteinExistence type="predicted"/>
<dbReference type="AlphaFoldDB" id="X6NKG2"/>